<feature type="repeat" description="FG-GAP" evidence="12">
    <location>
        <begin position="293"/>
        <end position="353"/>
    </location>
</feature>
<dbReference type="SUPFAM" id="SSF69179">
    <property type="entry name" value="Integrin domains"/>
    <property type="match status" value="3"/>
</dbReference>
<evidence type="ECO:0000256" key="9">
    <source>
        <dbReference type="ARBA" id="ARBA00023136"/>
    </source>
</evidence>
<evidence type="ECO:0000313" key="19">
    <source>
        <dbReference type="Proteomes" id="UP000242188"/>
    </source>
</evidence>
<dbReference type="EMBL" id="NEDP02003819">
    <property type="protein sequence ID" value="OWF47715.1"/>
    <property type="molecule type" value="Genomic_DNA"/>
</dbReference>
<evidence type="ECO:0000256" key="10">
    <source>
        <dbReference type="ARBA" id="ARBA00023170"/>
    </source>
</evidence>
<proteinExistence type="inferred from homology"/>
<dbReference type="InterPro" id="IPR013519">
    <property type="entry name" value="Int_alpha_beta-p"/>
</dbReference>
<dbReference type="GO" id="GO:0033627">
    <property type="term" value="P:cell adhesion mediated by integrin"/>
    <property type="evidence" value="ECO:0007669"/>
    <property type="project" value="TreeGrafter"/>
</dbReference>
<dbReference type="InterPro" id="IPR013649">
    <property type="entry name" value="Integrin_alpha_Ig-like_1"/>
</dbReference>
<dbReference type="Pfam" id="PF20805">
    <property type="entry name" value="Integrin_A_Ig_2"/>
    <property type="match status" value="1"/>
</dbReference>
<feature type="repeat" description="FG-GAP" evidence="12">
    <location>
        <begin position="417"/>
        <end position="479"/>
    </location>
</feature>
<protein>
    <submittedName>
        <fullName evidence="18">Integrin alpha-9</fullName>
    </submittedName>
</protein>
<dbReference type="GO" id="GO:0007229">
    <property type="term" value="P:integrin-mediated signaling pathway"/>
    <property type="evidence" value="ECO:0007669"/>
    <property type="project" value="UniProtKB-KW"/>
</dbReference>
<feature type="signal peptide" evidence="13">
    <location>
        <begin position="1"/>
        <end position="18"/>
    </location>
</feature>
<evidence type="ECO:0000259" key="16">
    <source>
        <dbReference type="Pfam" id="PF20805"/>
    </source>
</evidence>
<dbReference type="Pfam" id="PF01839">
    <property type="entry name" value="FG-GAP"/>
    <property type="match status" value="1"/>
</dbReference>
<dbReference type="InterPro" id="IPR013517">
    <property type="entry name" value="FG-GAP"/>
</dbReference>
<dbReference type="Gene3D" id="2.130.10.130">
    <property type="entry name" value="Integrin alpha, N-terminal"/>
    <property type="match status" value="1"/>
</dbReference>
<dbReference type="PRINTS" id="PR01185">
    <property type="entry name" value="INTEGRINA"/>
</dbReference>
<evidence type="ECO:0000256" key="14">
    <source>
        <dbReference type="SAM" id="MobiDB-lite"/>
    </source>
</evidence>
<dbReference type="GO" id="GO:0007160">
    <property type="term" value="P:cell-matrix adhesion"/>
    <property type="evidence" value="ECO:0007669"/>
    <property type="project" value="TreeGrafter"/>
</dbReference>
<evidence type="ECO:0000256" key="12">
    <source>
        <dbReference type="PROSITE-ProRule" id="PRU00803"/>
    </source>
</evidence>
<reference evidence="18 19" key="1">
    <citation type="journal article" date="2017" name="Nat. Ecol. Evol.">
        <title>Scallop genome provides insights into evolution of bilaterian karyotype and development.</title>
        <authorList>
            <person name="Wang S."/>
            <person name="Zhang J."/>
            <person name="Jiao W."/>
            <person name="Li J."/>
            <person name="Xun X."/>
            <person name="Sun Y."/>
            <person name="Guo X."/>
            <person name="Huan P."/>
            <person name="Dong B."/>
            <person name="Zhang L."/>
            <person name="Hu X."/>
            <person name="Sun X."/>
            <person name="Wang J."/>
            <person name="Zhao C."/>
            <person name="Wang Y."/>
            <person name="Wang D."/>
            <person name="Huang X."/>
            <person name="Wang R."/>
            <person name="Lv J."/>
            <person name="Li Y."/>
            <person name="Zhang Z."/>
            <person name="Liu B."/>
            <person name="Lu W."/>
            <person name="Hui Y."/>
            <person name="Liang J."/>
            <person name="Zhou Z."/>
            <person name="Hou R."/>
            <person name="Li X."/>
            <person name="Liu Y."/>
            <person name="Li H."/>
            <person name="Ning X."/>
            <person name="Lin Y."/>
            <person name="Zhao L."/>
            <person name="Xing Q."/>
            <person name="Dou J."/>
            <person name="Li Y."/>
            <person name="Mao J."/>
            <person name="Guo H."/>
            <person name="Dou H."/>
            <person name="Li T."/>
            <person name="Mu C."/>
            <person name="Jiang W."/>
            <person name="Fu Q."/>
            <person name="Fu X."/>
            <person name="Miao Y."/>
            <person name="Liu J."/>
            <person name="Yu Q."/>
            <person name="Li R."/>
            <person name="Liao H."/>
            <person name="Li X."/>
            <person name="Kong Y."/>
            <person name="Jiang Z."/>
            <person name="Chourrout D."/>
            <person name="Li R."/>
            <person name="Bao Z."/>
        </authorList>
    </citation>
    <scope>NUCLEOTIDE SEQUENCE [LARGE SCALE GENOMIC DNA]</scope>
    <source>
        <strain evidence="18 19">PY_sf001</strain>
    </source>
</reference>
<dbReference type="OrthoDB" id="5317514at2759"/>
<dbReference type="SMART" id="SM00191">
    <property type="entry name" value="Int_alpha"/>
    <property type="match status" value="4"/>
</dbReference>
<sequence length="1079" mass="120808">MCTIFIYAIVTCLSTCGAFNLDIEHPVIFTGPNGSYFGYTVAMLDNFNGSWVLIGAPIDQDIFQPEVERPGALYKCRYRNEETKEQCTPVQVDNTGNTEQSMVFHGRSIKFHHHKDGQWLGVALDVRPDDQSSVLVCAHRWKDNFLLKKFDDISHMNGMCYELHSNLTAAGRLVPALTKLNRLVNRRLRYAEFSMGSLGMAAQFSDEGGQLLMGAPGLNDWSGGVAIEKESDSRRDLRYIEPVHSIYHDNYIGYAITTGSYLSRRSKNIALGAPKANNTGKVFIFDLANPKDSPQITITGSQMGSYFGSALCTMKLSSDRWDDILVGAPWYSTNGSQEGRVFIYVSRGLMGFQKSDTELTGSSSRNAGFGSTIINLGDINNDGFHDVAVGAPYEADSRGAVYVYLGTRDGVWPVPVQTVHAHTLDPGLRGFGGAFSRPHDIDKNGFNDIVVGAHISNQAVLLRTRPMLNLAVVFIVAPKKIDPGRKCTNYGLPYPCARVRFCFSYQVIGKPVPDEIDLRYTLDVDVTRGRRTNRAVFIESLKNATLTEMTSLSGSFVLSKNSQTCSELQTFFLKSTKDPYEDITVELRFSDSYRNTSSILPISAPYAAKDKVYPAQQYIRRKISIMKDCGPDDICKSSLDLLKTTVMIGRSNSTYIVDVSNDVRVNISLINRGEIAYATTLKLVVPWNLALRAGWRTMANTNTLLDCKIRQIRTNSETRDIICNIGDVKFLDDVIGVSIQFAIRSEFSTESFNIISSIQTRSSDTVVDRKTTVSEVKVQYLPSVKVTGFSTPDQRVMSERHDFRGYENVTHIYDVTSFGPSSLSRGIFTVHLPVRESYIDLRRYTIDTEGRVSCEVNRSSTWTAVYKTRDTTIRKKMMINCESFPCVSITCDVWDLSPQQSINLKAYMTVSRRIFTDNTNVKHIRLESSSVFSYDSDLSLNIQIKETGTSISTDFLIYEKVLHTGKLELWIVLVSFCAGIFVFLIIGIILLKIGFFKRKHRDDLLTLRKLQSRHCGRYRNSSEETSDGGDGSNENLVLATDYRTVAYDLSGESSPDSPISRTFGDTDYLEPIQHLSDRD</sequence>
<feature type="domain" description="Integrin alpha first immunoglubulin-like" evidence="15">
    <location>
        <begin position="464"/>
        <end position="590"/>
    </location>
</feature>
<dbReference type="AlphaFoldDB" id="A0A210QG50"/>
<comment type="subcellular location">
    <subcellularLocation>
        <location evidence="1 13">Membrane</location>
        <topology evidence="1 13">Single-pass type I membrane protein</topology>
    </subcellularLocation>
</comment>
<dbReference type="Pfam" id="PF08441">
    <property type="entry name" value="Integrin_A_Ig_1"/>
    <property type="match status" value="1"/>
</dbReference>
<evidence type="ECO:0000259" key="15">
    <source>
        <dbReference type="Pfam" id="PF08441"/>
    </source>
</evidence>
<keyword evidence="3 13" id="KW-0812">Transmembrane</keyword>
<evidence type="ECO:0000259" key="17">
    <source>
        <dbReference type="Pfam" id="PF20806"/>
    </source>
</evidence>
<dbReference type="InterPro" id="IPR048285">
    <property type="entry name" value="Integrin_alpha_Ig-like_2"/>
</dbReference>
<feature type="repeat" description="FG-GAP" evidence="12">
    <location>
        <begin position="356"/>
        <end position="413"/>
    </location>
</feature>
<evidence type="ECO:0000256" key="3">
    <source>
        <dbReference type="ARBA" id="ARBA00022692"/>
    </source>
</evidence>
<feature type="repeat" description="FG-GAP" evidence="12">
    <location>
        <begin position="20"/>
        <end position="85"/>
    </location>
</feature>
<evidence type="ECO:0000256" key="11">
    <source>
        <dbReference type="ARBA" id="ARBA00023180"/>
    </source>
</evidence>
<dbReference type="InterPro" id="IPR000413">
    <property type="entry name" value="Integrin_alpha"/>
</dbReference>
<feature type="transmembrane region" description="Helical" evidence="13">
    <location>
        <begin position="969"/>
        <end position="991"/>
    </location>
</feature>
<dbReference type="InterPro" id="IPR032695">
    <property type="entry name" value="Integrin_dom_sf"/>
</dbReference>
<dbReference type="PROSITE" id="PS51470">
    <property type="entry name" value="FG_GAP"/>
    <property type="match status" value="4"/>
</dbReference>
<keyword evidence="19" id="KW-1185">Reference proteome</keyword>
<evidence type="ECO:0000256" key="6">
    <source>
        <dbReference type="ARBA" id="ARBA00022889"/>
    </source>
</evidence>
<evidence type="ECO:0000256" key="13">
    <source>
        <dbReference type="RuleBase" id="RU003762"/>
    </source>
</evidence>
<evidence type="ECO:0000256" key="2">
    <source>
        <dbReference type="ARBA" id="ARBA00008054"/>
    </source>
</evidence>
<dbReference type="Proteomes" id="UP000242188">
    <property type="component" value="Unassembled WGS sequence"/>
</dbReference>
<dbReference type="InterPro" id="IPR028994">
    <property type="entry name" value="Integrin_alpha_N"/>
</dbReference>
<comment type="similarity">
    <text evidence="2 13">Belongs to the integrin alpha chain family.</text>
</comment>
<dbReference type="Gene3D" id="1.20.5.930">
    <property type="entry name" value="Bicelle-embedded integrin alpha(iib) transmembrane segment"/>
    <property type="match status" value="1"/>
</dbReference>
<feature type="region of interest" description="Disordered" evidence="14">
    <location>
        <begin position="1048"/>
        <end position="1079"/>
    </location>
</feature>
<keyword evidence="6 13" id="KW-0130">Cell adhesion</keyword>
<dbReference type="STRING" id="6573.A0A210QG50"/>
<dbReference type="PANTHER" id="PTHR23220:SF134">
    <property type="entry name" value="INTEGRIN ALPHA-2 DOMAIN-CONTAINING PROTEIN"/>
    <property type="match status" value="1"/>
</dbReference>
<dbReference type="GO" id="GO:0005178">
    <property type="term" value="F:integrin binding"/>
    <property type="evidence" value="ECO:0007669"/>
    <property type="project" value="TreeGrafter"/>
</dbReference>
<dbReference type="GO" id="GO:0098609">
    <property type="term" value="P:cell-cell adhesion"/>
    <property type="evidence" value="ECO:0007669"/>
    <property type="project" value="TreeGrafter"/>
</dbReference>
<evidence type="ECO:0000256" key="7">
    <source>
        <dbReference type="ARBA" id="ARBA00022989"/>
    </source>
</evidence>
<keyword evidence="5" id="KW-0677">Repeat</keyword>
<name>A0A210QG50_MIZYE</name>
<dbReference type="Gene3D" id="2.60.40.1460">
    <property type="entry name" value="Integrin domains. Chain A, domain 2"/>
    <property type="match status" value="1"/>
</dbReference>
<dbReference type="PANTHER" id="PTHR23220">
    <property type="entry name" value="INTEGRIN ALPHA"/>
    <property type="match status" value="1"/>
</dbReference>
<organism evidence="18 19">
    <name type="scientific">Mizuhopecten yessoensis</name>
    <name type="common">Japanese scallop</name>
    <name type="synonym">Patinopecten yessoensis</name>
    <dbReference type="NCBI Taxonomy" id="6573"/>
    <lineage>
        <taxon>Eukaryota</taxon>
        <taxon>Metazoa</taxon>
        <taxon>Spiralia</taxon>
        <taxon>Lophotrochozoa</taxon>
        <taxon>Mollusca</taxon>
        <taxon>Bivalvia</taxon>
        <taxon>Autobranchia</taxon>
        <taxon>Pteriomorphia</taxon>
        <taxon>Pectinida</taxon>
        <taxon>Pectinoidea</taxon>
        <taxon>Pectinidae</taxon>
        <taxon>Mizuhopecten</taxon>
    </lineage>
</organism>
<dbReference type="GO" id="GO:0009897">
    <property type="term" value="C:external side of plasma membrane"/>
    <property type="evidence" value="ECO:0007669"/>
    <property type="project" value="TreeGrafter"/>
</dbReference>
<evidence type="ECO:0000313" key="18">
    <source>
        <dbReference type="EMBL" id="OWF47715.1"/>
    </source>
</evidence>
<accession>A0A210QG50</accession>
<dbReference type="Gene3D" id="2.60.40.1510">
    <property type="entry name" value="ntegrin, alpha v. Chain A, domain 3"/>
    <property type="match status" value="1"/>
</dbReference>
<evidence type="ECO:0000256" key="1">
    <source>
        <dbReference type="ARBA" id="ARBA00004479"/>
    </source>
</evidence>
<dbReference type="Pfam" id="PF20806">
    <property type="entry name" value="Integrin_A_Ig_3"/>
    <property type="match status" value="1"/>
</dbReference>
<dbReference type="Gene3D" id="2.60.40.1530">
    <property type="entry name" value="ntegrin, alpha v. Chain A, domain 4"/>
    <property type="match status" value="1"/>
</dbReference>
<evidence type="ECO:0000256" key="5">
    <source>
        <dbReference type="ARBA" id="ARBA00022737"/>
    </source>
</evidence>
<comment type="caution">
    <text evidence="18">The sequence shown here is derived from an EMBL/GenBank/DDBJ whole genome shotgun (WGS) entry which is preliminary data.</text>
</comment>
<gene>
    <name evidence="18" type="ORF">KP79_PYT19356</name>
</gene>
<keyword evidence="11" id="KW-0325">Glycoprotein</keyword>
<keyword evidence="7 13" id="KW-1133">Transmembrane helix</keyword>
<feature type="domain" description="Integrin alpha third immunoglobulin-like" evidence="17">
    <location>
        <begin position="869"/>
        <end position="936"/>
    </location>
</feature>
<keyword evidence="8 13" id="KW-0401">Integrin</keyword>
<keyword evidence="10 13" id="KW-0675">Receptor</keyword>
<dbReference type="GO" id="GO:0008305">
    <property type="term" value="C:integrin complex"/>
    <property type="evidence" value="ECO:0007669"/>
    <property type="project" value="InterPro"/>
</dbReference>
<feature type="compositionally biased region" description="Polar residues" evidence="14">
    <location>
        <begin position="1051"/>
        <end position="1060"/>
    </location>
</feature>
<dbReference type="SUPFAM" id="SSF69318">
    <property type="entry name" value="Integrin alpha N-terminal domain"/>
    <property type="match status" value="1"/>
</dbReference>
<feature type="domain" description="Integrin alpha second immunoglobulin-like" evidence="16">
    <location>
        <begin position="629"/>
        <end position="772"/>
    </location>
</feature>
<keyword evidence="4 13" id="KW-0732">Signal</keyword>
<evidence type="ECO:0000256" key="8">
    <source>
        <dbReference type="ARBA" id="ARBA00023037"/>
    </source>
</evidence>
<dbReference type="InterPro" id="IPR048286">
    <property type="entry name" value="Integrin_alpha_Ig-like_3"/>
</dbReference>
<keyword evidence="9 13" id="KW-0472">Membrane</keyword>
<evidence type="ECO:0000256" key="4">
    <source>
        <dbReference type="ARBA" id="ARBA00022729"/>
    </source>
</evidence>
<feature type="chain" id="PRO_5011832099" evidence="13">
    <location>
        <begin position="19"/>
        <end position="1079"/>
    </location>
</feature>